<protein>
    <recommendedName>
        <fullName evidence="5">3-hydroxyacyl-CoA dehydrogenase</fullName>
    </recommendedName>
</protein>
<proteinExistence type="predicted"/>
<organism evidence="4">
    <name type="scientific">hydrothermal vent metagenome</name>
    <dbReference type="NCBI Taxonomy" id="652676"/>
    <lineage>
        <taxon>unclassified sequences</taxon>
        <taxon>metagenomes</taxon>
        <taxon>ecological metagenomes</taxon>
    </lineage>
</organism>
<dbReference type="Gene3D" id="1.10.1040.50">
    <property type="match status" value="1"/>
</dbReference>
<evidence type="ECO:0000259" key="3">
    <source>
        <dbReference type="Pfam" id="PF02737"/>
    </source>
</evidence>
<feature type="domain" description="3-hydroxyacyl-CoA dehydrogenase NAD binding" evidence="3">
    <location>
        <begin position="6"/>
        <end position="181"/>
    </location>
</feature>
<name>A0A3B1BF87_9ZZZZ</name>
<accession>A0A3B1BF87</accession>
<gene>
    <name evidence="4" type="ORF">MNBD_GAMMA25-296</name>
</gene>
<dbReference type="Pfam" id="PF02737">
    <property type="entry name" value="3HCDH_N"/>
    <property type="match status" value="1"/>
</dbReference>
<dbReference type="SUPFAM" id="SSF51735">
    <property type="entry name" value="NAD(P)-binding Rossmann-fold domains"/>
    <property type="match status" value="1"/>
</dbReference>
<dbReference type="Gene3D" id="3.40.50.720">
    <property type="entry name" value="NAD(P)-binding Rossmann-like Domain"/>
    <property type="match status" value="1"/>
</dbReference>
<sequence>MIIDNHVAVIGVGRMGRSIIDFLTGENLKVTAITRTSMQAENLDRKWRVNLNRQIKYGSISEEEAIEFASRFISTSDIRAISDADIIIESVNEDITVKRDIYSKIRKYMKSNAIIASNSSSILPLELIDNGFDISRLIGLHFFFPVPISNVVELVTHSSLDEDVCPRINDFINNSGMTKVEQNSHNAFLLNMLSMAVGGEAFRGANKFGFDKVNELSMSKIFPPGVFSLFDHVGIPVILEATKRYFQRDPLENKKSYKSLMAFMEVMMQKNGENGLKFSDIKYPDDLPGWESALQPLADSEEEFHRRLLYLHINTCLFSIEKGLIDKNVLDISMKTIMGADKGPLELAEEIGFDELKNVLNKYYKESGAQYYCPSLMLEKQHEH</sequence>
<dbReference type="GO" id="GO:0070403">
    <property type="term" value="F:NAD+ binding"/>
    <property type="evidence" value="ECO:0007669"/>
    <property type="project" value="InterPro"/>
</dbReference>
<evidence type="ECO:0008006" key="5">
    <source>
        <dbReference type="Google" id="ProtNLM"/>
    </source>
</evidence>
<dbReference type="SUPFAM" id="SSF48179">
    <property type="entry name" value="6-phosphogluconate dehydrogenase C-terminal domain-like"/>
    <property type="match status" value="1"/>
</dbReference>
<dbReference type="Pfam" id="PF00725">
    <property type="entry name" value="3HCDH"/>
    <property type="match status" value="1"/>
</dbReference>
<evidence type="ECO:0000313" key="4">
    <source>
        <dbReference type="EMBL" id="VAX10574.1"/>
    </source>
</evidence>
<dbReference type="PANTHER" id="PTHR48075:SF7">
    <property type="entry name" value="3-HYDROXYACYL-COA DEHYDROGENASE-RELATED"/>
    <property type="match status" value="1"/>
</dbReference>
<dbReference type="GO" id="GO:0006631">
    <property type="term" value="P:fatty acid metabolic process"/>
    <property type="evidence" value="ECO:0007669"/>
    <property type="project" value="InterPro"/>
</dbReference>
<dbReference type="PANTHER" id="PTHR48075">
    <property type="entry name" value="3-HYDROXYACYL-COA DEHYDROGENASE FAMILY PROTEIN"/>
    <property type="match status" value="1"/>
</dbReference>
<dbReference type="EMBL" id="UOFY01000052">
    <property type="protein sequence ID" value="VAX10574.1"/>
    <property type="molecule type" value="Genomic_DNA"/>
</dbReference>
<dbReference type="InterPro" id="IPR006108">
    <property type="entry name" value="3HC_DH_C"/>
</dbReference>
<dbReference type="InterPro" id="IPR006176">
    <property type="entry name" value="3-OHacyl-CoA_DH_NAD-bd"/>
</dbReference>
<feature type="domain" description="3-hydroxyacyl-CoA dehydrogenase C-terminal" evidence="2">
    <location>
        <begin position="306"/>
        <end position="380"/>
    </location>
</feature>
<dbReference type="AlphaFoldDB" id="A0A3B1BF87"/>
<evidence type="ECO:0000259" key="2">
    <source>
        <dbReference type="Pfam" id="PF00725"/>
    </source>
</evidence>
<reference evidence="4" key="1">
    <citation type="submission" date="2018-06" db="EMBL/GenBank/DDBJ databases">
        <authorList>
            <person name="Zhirakovskaya E."/>
        </authorList>
    </citation>
    <scope>NUCLEOTIDE SEQUENCE</scope>
</reference>
<dbReference type="InterPro" id="IPR036291">
    <property type="entry name" value="NAD(P)-bd_dom_sf"/>
</dbReference>
<dbReference type="InterPro" id="IPR008927">
    <property type="entry name" value="6-PGluconate_DH-like_C_sf"/>
</dbReference>
<evidence type="ECO:0000256" key="1">
    <source>
        <dbReference type="ARBA" id="ARBA00023002"/>
    </source>
</evidence>
<dbReference type="GO" id="GO:0016616">
    <property type="term" value="F:oxidoreductase activity, acting on the CH-OH group of donors, NAD or NADP as acceptor"/>
    <property type="evidence" value="ECO:0007669"/>
    <property type="project" value="InterPro"/>
</dbReference>
<keyword evidence="1" id="KW-0560">Oxidoreductase</keyword>